<dbReference type="Proteomes" id="UP001501009">
    <property type="component" value="Unassembled WGS sequence"/>
</dbReference>
<evidence type="ECO:0000313" key="3">
    <source>
        <dbReference type="EMBL" id="GAA3838199.1"/>
    </source>
</evidence>
<proteinExistence type="predicted"/>
<organism evidence="3 4">
    <name type="scientific">Streptomyces coacervatus</name>
    <dbReference type="NCBI Taxonomy" id="647381"/>
    <lineage>
        <taxon>Bacteria</taxon>
        <taxon>Bacillati</taxon>
        <taxon>Actinomycetota</taxon>
        <taxon>Actinomycetes</taxon>
        <taxon>Kitasatosporales</taxon>
        <taxon>Streptomycetaceae</taxon>
        <taxon>Streptomyces</taxon>
    </lineage>
</organism>
<feature type="region of interest" description="Disordered" evidence="1">
    <location>
        <begin position="39"/>
        <end position="77"/>
    </location>
</feature>
<feature type="compositionally biased region" description="Gly residues" evidence="1">
    <location>
        <begin position="60"/>
        <end position="71"/>
    </location>
</feature>
<comment type="caution">
    <text evidence="3">The sequence shown here is derived from an EMBL/GenBank/DDBJ whole genome shotgun (WGS) entry which is preliminary data.</text>
</comment>
<feature type="chain" id="PRO_5046340516" evidence="2">
    <location>
        <begin position="19"/>
        <end position="342"/>
    </location>
</feature>
<protein>
    <submittedName>
        <fullName evidence="3">ATP/GTP-binding protein</fullName>
    </submittedName>
</protein>
<dbReference type="EMBL" id="BAABDE010000034">
    <property type="protein sequence ID" value="GAA3838199.1"/>
    <property type="molecule type" value="Genomic_DNA"/>
</dbReference>
<keyword evidence="2" id="KW-0732">Signal</keyword>
<evidence type="ECO:0000256" key="2">
    <source>
        <dbReference type="SAM" id="SignalP"/>
    </source>
</evidence>
<evidence type="ECO:0000256" key="1">
    <source>
        <dbReference type="SAM" id="MobiDB-lite"/>
    </source>
</evidence>
<accession>A0ABP7JA88</accession>
<name>A0ABP7JA88_9ACTN</name>
<evidence type="ECO:0000313" key="4">
    <source>
        <dbReference type="Proteomes" id="UP001501009"/>
    </source>
</evidence>
<feature type="signal peptide" evidence="2">
    <location>
        <begin position="1"/>
        <end position="18"/>
    </location>
</feature>
<reference evidence="4" key="1">
    <citation type="journal article" date="2019" name="Int. J. Syst. Evol. Microbiol.">
        <title>The Global Catalogue of Microorganisms (GCM) 10K type strain sequencing project: providing services to taxonomists for standard genome sequencing and annotation.</title>
        <authorList>
            <consortium name="The Broad Institute Genomics Platform"/>
            <consortium name="The Broad Institute Genome Sequencing Center for Infectious Disease"/>
            <person name="Wu L."/>
            <person name="Ma J."/>
        </authorList>
    </citation>
    <scope>NUCLEOTIDE SEQUENCE [LARGE SCALE GENOMIC DNA]</scope>
    <source>
        <strain evidence="4">JCM 17138</strain>
    </source>
</reference>
<keyword evidence="4" id="KW-1185">Reference proteome</keyword>
<gene>
    <name evidence="3" type="ORF">GCM10022403_083380</name>
</gene>
<sequence>MSCVAAVLLVAGTAPALADGGWGSVDCSQNPYAGCELGAGKGGGGSDVPRRAKPRVPSPRGGGSENGGSGGSSARDPNLAMCAYERSDYEPPPVVATAAYHGPADRQRARAVRAVFVSRLGPSADSRAGNPKPGEKGAWYVYKCTEGGARDAFYRPPVWIPDGAQIGGGAHAAPTPADLAQQARKQLRLPSLAIEMSPRGEQLVNLPTWFWLDRGDWRDVSATASVPGVAVTAVARPTQAVWRPGDGGTVTCGGPGTPYDSVDAVHASSPSPDCGHTYRTSSAGHPGEAYAFSVTVHWAVTWTGAGQSGVFPDLTTTSNVHVRVAESHALNTGRRYGGEVEG</sequence>